<dbReference type="GO" id="GO:0006289">
    <property type="term" value="P:nucleotide-excision repair"/>
    <property type="evidence" value="ECO:0007669"/>
    <property type="project" value="InterPro"/>
</dbReference>
<keyword evidence="5" id="KW-0234">DNA repair</keyword>
<keyword evidence="11" id="KW-0540">Nuclease</keyword>
<dbReference type="GO" id="GO:0004519">
    <property type="term" value="F:endonuclease activity"/>
    <property type="evidence" value="ECO:0007669"/>
    <property type="project" value="UniProtKB-KW"/>
</dbReference>
<dbReference type="Gene3D" id="3.40.1440.10">
    <property type="entry name" value="GIY-YIG endonuclease"/>
    <property type="match status" value="1"/>
</dbReference>
<reference evidence="11 12" key="1">
    <citation type="submission" date="2019-12" db="EMBL/GenBank/DDBJ databases">
        <title>Novel species isolated from a subtropical stream in China.</title>
        <authorList>
            <person name="Lu H."/>
        </authorList>
    </citation>
    <scope>NUCLEOTIDE SEQUENCE [LARGE SCALE GENOMIC DNA]</scope>
    <source>
        <strain evidence="11 12">DS3</strain>
    </source>
</reference>
<keyword evidence="2" id="KW-0228">DNA excision</keyword>
<gene>
    <name evidence="11" type="ORF">GTP41_08190</name>
</gene>
<dbReference type="AlphaFoldDB" id="A0A6N9HES9"/>
<evidence type="ECO:0000256" key="3">
    <source>
        <dbReference type="ARBA" id="ARBA00022801"/>
    </source>
</evidence>
<evidence type="ECO:0000256" key="9">
    <source>
        <dbReference type="ARBA" id="ARBA00042732"/>
    </source>
</evidence>
<dbReference type="SMART" id="SM00465">
    <property type="entry name" value="GIYc"/>
    <property type="match status" value="1"/>
</dbReference>
<sequence length="281" mass="30876">MRTHVNSVGLLVVSDPALNFSYPAHIPRDCIDALPSLPGVYIFRDGAGTPLYIGKSVNIRTRVLSHMRTAGEMQMLVRTARIDFERTGGEICALLREAELVKLHQPVFNSRLRRQREMCSISMAGDTPQIVFAREVDFARTAHLFGLFASRKAALEILRDVAQARDLCTVATGLEKGLPGRPCFARQVGRCRGACTGEESAADHAVRVRLALEPLQVTPWPYAGAVAIVEESDGLRQRALVDGWCYLGAPGRGAAQPRFDIDVYNILVRPLASGVLRIEEL</sequence>
<evidence type="ECO:0000256" key="6">
    <source>
        <dbReference type="ARBA" id="ARBA00023236"/>
    </source>
</evidence>
<keyword evidence="1" id="KW-0227">DNA damage</keyword>
<evidence type="ECO:0000313" key="11">
    <source>
        <dbReference type="EMBL" id="MYN02081.1"/>
    </source>
</evidence>
<dbReference type="GO" id="GO:0016787">
    <property type="term" value="F:hydrolase activity"/>
    <property type="evidence" value="ECO:0007669"/>
    <property type="project" value="UniProtKB-KW"/>
</dbReference>
<evidence type="ECO:0000256" key="1">
    <source>
        <dbReference type="ARBA" id="ARBA00022763"/>
    </source>
</evidence>
<dbReference type="GO" id="GO:0009380">
    <property type="term" value="C:excinuclease repair complex"/>
    <property type="evidence" value="ECO:0007669"/>
    <property type="project" value="TreeGrafter"/>
</dbReference>
<evidence type="ECO:0000256" key="5">
    <source>
        <dbReference type="ARBA" id="ARBA00023204"/>
    </source>
</evidence>
<accession>A0A6N9HES9</accession>
<protein>
    <recommendedName>
        <fullName evidence="7">Excinuclease cho</fullName>
    </recommendedName>
    <alternativeName>
        <fullName evidence="9">Endonuclease cho</fullName>
    </alternativeName>
    <alternativeName>
        <fullName evidence="8">UvrC homolog protein</fullName>
    </alternativeName>
</protein>
<comment type="caution">
    <text evidence="11">The sequence shown here is derived from an EMBL/GenBank/DDBJ whole genome shotgun (WGS) entry which is preliminary data.</text>
</comment>
<name>A0A6N9HES9_9BURK</name>
<evidence type="ECO:0000256" key="2">
    <source>
        <dbReference type="ARBA" id="ARBA00022769"/>
    </source>
</evidence>
<proteinExistence type="predicted"/>
<evidence type="ECO:0000259" key="10">
    <source>
        <dbReference type="PROSITE" id="PS50164"/>
    </source>
</evidence>
<keyword evidence="12" id="KW-1185">Reference proteome</keyword>
<evidence type="ECO:0000256" key="8">
    <source>
        <dbReference type="ARBA" id="ARBA00042138"/>
    </source>
</evidence>
<evidence type="ECO:0000256" key="7">
    <source>
        <dbReference type="ARBA" id="ARBA00040756"/>
    </source>
</evidence>
<dbReference type="InterPro" id="IPR000305">
    <property type="entry name" value="GIY-YIG_endonuc"/>
</dbReference>
<evidence type="ECO:0000256" key="4">
    <source>
        <dbReference type="ARBA" id="ARBA00022881"/>
    </source>
</evidence>
<dbReference type="InterPro" id="IPR050066">
    <property type="entry name" value="UvrABC_protein_C"/>
</dbReference>
<dbReference type="InterPro" id="IPR035901">
    <property type="entry name" value="GIY-YIG_endonuc_sf"/>
</dbReference>
<dbReference type="PANTHER" id="PTHR30562">
    <property type="entry name" value="UVRC/OXIDOREDUCTASE"/>
    <property type="match status" value="1"/>
</dbReference>
<feature type="domain" description="GIY-YIG" evidence="10">
    <location>
        <begin position="36"/>
        <end position="110"/>
    </location>
</feature>
<dbReference type="EMBL" id="WWCJ01000005">
    <property type="protein sequence ID" value="MYN02081.1"/>
    <property type="molecule type" value="Genomic_DNA"/>
</dbReference>
<dbReference type="CDD" id="cd10434">
    <property type="entry name" value="GIY-YIG_UvrC_Cho"/>
    <property type="match status" value="1"/>
</dbReference>
<dbReference type="InterPro" id="IPR047296">
    <property type="entry name" value="GIY-YIG_UvrC_Cho"/>
</dbReference>
<keyword evidence="6" id="KW-0742">SOS response</keyword>
<keyword evidence="11" id="KW-0255">Endonuclease</keyword>
<keyword evidence="4" id="KW-0267">Excision nuclease</keyword>
<dbReference type="Proteomes" id="UP000448575">
    <property type="component" value="Unassembled WGS sequence"/>
</dbReference>
<keyword evidence="3" id="KW-0378">Hydrolase</keyword>
<dbReference type="RefSeq" id="WP_161025085.1">
    <property type="nucleotide sequence ID" value="NZ_WWCJ01000005.1"/>
</dbReference>
<dbReference type="PROSITE" id="PS50164">
    <property type="entry name" value="GIY_YIG"/>
    <property type="match status" value="1"/>
</dbReference>
<dbReference type="PANTHER" id="PTHR30562:SF10">
    <property type="entry name" value="EXCINUCLEASE CHO"/>
    <property type="match status" value="1"/>
</dbReference>
<evidence type="ECO:0000313" key="12">
    <source>
        <dbReference type="Proteomes" id="UP000448575"/>
    </source>
</evidence>
<dbReference type="SUPFAM" id="SSF82771">
    <property type="entry name" value="GIY-YIG endonuclease"/>
    <property type="match status" value="1"/>
</dbReference>
<dbReference type="GO" id="GO:0009432">
    <property type="term" value="P:SOS response"/>
    <property type="evidence" value="ECO:0007669"/>
    <property type="project" value="UniProtKB-KW"/>
</dbReference>
<organism evidence="11 12">
    <name type="scientific">Pseudoduganella guangdongensis</name>
    <dbReference type="NCBI Taxonomy" id="2692179"/>
    <lineage>
        <taxon>Bacteria</taxon>
        <taxon>Pseudomonadati</taxon>
        <taxon>Pseudomonadota</taxon>
        <taxon>Betaproteobacteria</taxon>
        <taxon>Burkholderiales</taxon>
        <taxon>Oxalobacteraceae</taxon>
        <taxon>Telluria group</taxon>
        <taxon>Pseudoduganella</taxon>
    </lineage>
</organism>